<gene>
    <name evidence="10" type="ORF">GOP47_0002580</name>
</gene>
<organism evidence="10 11">
    <name type="scientific">Adiantum capillus-veneris</name>
    <name type="common">Maidenhair fern</name>
    <dbReference type="NCBI Taxonomy" id="13818"/>
    <lineage>
        <taxon>Eukaryota</taxon>
        <taxon>Viridiplantae</taxon>
        <taxon>Streptophyta</taxon>
        <taxon>Embryophyta</taxon>
        <taxon>Tracheophyta</taxon>
        <taxon>Polypodiopsida</taxon>
        <taxon>Polypodiidae</taxon>
        <taxon>Polypodiales</taxon>
        <taxon>Pteridineae</taxon>
        <taxon>Pteridaceae</taxon>
        <taxon>Vittarioideae</taxon>
        <taxon>Adiantum</taxon>
    </lineage>
</organism>
<evidence type="ECO:0000256" key="1">
    <source>
        <dbReference type="ARBA" id="ARBA00012513"/>
    </source>
</evidence>
<dbReference type="PANTHER" id="PTHR47973">
    <property type="entry name" value="CYSTEINE-RICH RECEPTOR-LIKE PROTEIN KINASE 3"/>
    <property type="match status" value="1"/>
</dbReference>
<dbReference type="InterPro" id="IPR008271">
    <property type="entry name" value="Ser/Thr_kinase_AS"/>
</dbReference>
<keyword evidence="3" id="KW-0808">Transferase</keyword>
<sequence>MKHWRFLPPIIFHSKVLTQQKFGFILFGNRKDEKLLDWLTCYGIILGVAKGLAYLHEESHIRIIHRDIKPSNILLDDELNPVIADFGLAILVSNDDATFINTRVARTIRFGNYT</sequence>
<keyword evidence="11" id="KW-1185">Reference proteome</keyword>
<dbReference type="Pfam" id="PF00069">
    <property type="entry name" value="Pkinase"/>
    <property type="match status" value="1"/>
</dbReference>
<evidence type="ECO:0000313" key="11">
    <source>
        <dbReference type="Proteomes" id="UP000886520"/>
    </source>
</evidence>
<evidence type="ECO:0000256" key="3">
    <source>
        <dbReference type="ARBA" id="ARBA00022679"/>
    </source>
</evidence>
<evidence type="ECO:0000256" key="8">
    <source>
        <dbReference type="ARBA" id="ARBA00048679"/>
    </source>
</evidence>
<dbReference type="OrthoDB" id="2015071at2759"/>
<dbReference type="InterPro" id="IPR000719">
    <property type="entry name" value="Prot_kinase_dom"/>
</dbReference>
<protein>
    <recommendedName>
        <fullName evidence="1">non-specific serine/threonine protein kinase</fullName>
        <ecNumber evidence="1">2.7.11.1</ecNumber>
    </recommendedName>
</protein>
<dbReference type="PROSITE" id="PS00108">
    <property type="entry name" value="PROTEIN_KINASE_ST"/>
    <property type="match status" value="1"/>
</dbReference>
<evidence type="ECO:0000256" key="6">
    <source>
        <dbReference type="ARBA" id="ARBA00022840"/>
    </source>
</evidence>
<dbReference type="Gene3D" id="1.10.510.10">
    <property type="entry name" value="Transferase(Phosphotransferase) domain 1"/>
    <property type="match status" value="1"/>
</dbReference>
<evidence type="ECO:0000256" key="2">
    <source>
        <dbReference type="ARBA" id="ARBA00022527"/>
    </source>
</evidence>
<dbReference type="GO" id="GO:0005524">
    <property type="term" value="F:ATP binding"/>
    <property type="evidence" value="ECO:0007669"/>
    <property type="project" value="UniProtKB-KW"/>
</dbReference>
<evidence type="ECO:0000256" key="4">
    <source>
        <dbReference type="ARBA" id="ARBA00022741"/>
    </source>
</evidence>
<feature type="domain" description="Protein kinase" evidence="9">
    <location>
        <begin position="1"/>
        <end position="114"/>
    </location>
</feature>
<accession>A0A9D4ZRD9</accession>
<dbReference type="EMBL" id="JABFUD020000002">
    <property type="protein sequence ID" value="KAI5082837.1"/>
    <property type="molecule type" value="Genomic_DNA"/>
</dbReference>
<evidence type="ECO:0000256" key="5">
    <source>
        <dbReference type="ARBA" id="ARBA00022777"/>
    </source>
</evidence>
<proteinExistence type="predicted"/>
<dbReference type="PROSITE" id="PS50011">
    <property type="entry name" value="PROTEIN_KINASE_DOM"/>
    <property type="match status" value="1"/>
</dbReference>
<dbReference type="GO" id="GO:0004674">
    <property type="term" value="F:protein serine/threonine kinase activity"/>
    <property type="evidence" value="ECO:0007669"/>
    <property type="project" value="UniProtKB-KW"/>
</dbReference>
<keyword evidence="2" id="KW-0723">Serine/threonine-protein kinase</keyword>
<comment type="catalytic activity">
    <reaction evidence="8">
        <text>L-seryl-[protein] + ATP = O-phospho-L-seryl-[protein] + ADP + H(+)</text>
        <dbReference type="Rhea" id="RHEA:17989"/>
        <dbReference type="Rhea" id="RHEA-COMP:9863"/>
        <dbReference type="Rhea" id="RHEA-COMP:11604"/>
        <dbReference type="ChEBI" id="CHEBI:15378"/>
        <dbReference type="ChEBI" id="CHEBI:29999"/>
        <dbReference type="ChEBI" id="CHEBI:30616"/>
        <dbReference type="ChEBI" id="CHEBI:83421"/>
        <dbReference type="ChEBI" id="CHEBI:456216"/>
        <dbReference type="EC" id="2.7.11.1"/>
    </reaction>
</comment>
<dbReference type="InterPro" id="IPR052059">
    <property type="entry name" value="CR_Ser/Thr_kinase"/>
</dbReference>
<dbReference type="SUPFAM" id="SSF56112">
    <property type="entry name" value="Protein kinase-like (PK-like)"/>
    <property type="match status" value="1"/>
</dbReference>
<evidence type="ECO:0000313" key="10">
    <source>
        <dbReference type="EMBL" id="KAI5082837.1"/>
    </source>
</evidence>
<keyword evidence="5" id="KW-0418">Kinase</keyword>
<name>A0A9D4ZRD9_ADICA</name>
<dbReference type="EC" id="2.7.11.1" evidence="1"/>
<evidence type="ECO:0000256" key="7">
    <source>
        <dbReference type="ARBA" id="ARBA00047899"/>
    </source>
</evidence>
<reference evidence="10" key="1">
    <citation type="submission" date="2021-01" db="EMBL/GenBank/DDBJ databases">
        <title>Adiantum capillus-veneris genome.</title>
        <authorList>
            <person name="Fang Y."/>
            <person name="Liao Q."/>
        </authorList>
    </citation>
    <scope>NUCLEOTIDE SEQUENCE</scope>
    <source>
        <strain evidence="10">H3</strain>
        <tissue evidence="10">Leaf</tissue>
    </source>
</reference>
<comment type="catalytic activity">
    <reaction evidence="7">
        <text>L-threonyl-[protein] + ATP = O-phospho-L-threonyl-[protein] + ADP + H(+)</text>
        <dbReference type="Rhea" id="RHEA:46608"/>
        <dbReference type="Rhea" id="RHEA-COMP:11060"/>
        <dbReference type="Rhea" id="RHEA-COMP:11605"/>
        <dbReference type="ChEBI" id="CHEBI:15378"/>
        <dbReference type="ChEBI" id="CHEBI:30013"/>
        <dbReference type="ChEBI" id="CHEBI:30616"/>
        <dbReference type="ChEBI" id="CHEBI:61977"/>
        <dbReference type="ChEBI" id="CHEBI:456216"/>
        <dbReference type="EC" id="2.7.11.1"/>
    </reaction>
</comment>
<dbReference type="Proteomes" id="UP000886520">
    <property type="component" value="Chromosome 3"/>
</dbReference>
<dbReference type="AlphaFoldDB" id="A0A9D4ZRD9"/>
<comment type="caution">
    <text evidence="10">The sequence shown here is derived from an EMBL/GenBank/DDBJ whole genome shotgun (WGS) entry which is preliminary data.</text>
</comment>
<dbReference type="FunFam" id="1.10.510.10:FF:001023">
    <property type="entry name" value="Os07g0541700 protein"/>
    <property type="match status" value="1"/>
</dbReference>
<evidence type="ECO:0000259" key="9">
    <source>
        <dbReference type="PROSITE" id="PS50011"/>
    </source>
</evidence>
<dbReference type="InterPro" id="IPR011009">
    <property type="entry name" value="Kinase-like_dom_sf"/>
</dbReference>
<keyword evidence="6" id="KW-0067">ATP-binding</keyword>
<keyword evidence="4" id="KW-0547">Nucleotide-binding</keyword>